<evidence type="ECO:0000256" key="1">
    <source>
        <dbReference type="SAM" id="MobiDB-lite"/>
    </source>
</evidence>
<proteinExistence type="predicted"/>
<accession>A0A4U0U4D4</accession>
<organism evidence="2 3">
    <name type="scientific">Salinomyces thailandicus</name>
    <dbReference type="NCBI Taxonomy" id="706561"/>
    <lineage>
        <taxon>Eukaryota</taxon>
        <taxon>Fungi</taxon>
        <taxon>Dikarya</taxon>
        <taxon>Ascomycota</taxon>
        <taxon>Pezizomycotina</taxon>
        <taxon>Dothideomycetes</taxon>
        <taxon>Dothideomycetidae</taxon>
        <taxon>Mycosphaerellales</taxon>
        <taxon>Teratosphaeriaceae</taxon>
        <taxon>Salinomyces</taxon>
    </lineage>
</organism>
<evidence type="ECO:0000313" key="2">
    <source>
        <dbReference type="EMBL" id="TKA29828.1"/>
    </source>
</evidence>
<keyword evidence="3" id="KW-1185">Reference proteome</keyword>
<sequence length="410" mass="44673">MEDRIINILNSRSNSSSTPSALPAPSSAQPAPTQSATEAAKYLIGGALNPSYYSTAGAFNGSGIALASQSFTTDLKTSTQGSIVMYFQHHSGEIRWQQLSSDGWVGGSASEVVATNAKNSTALSAVAYTTNGTSTWHIFYIDQTNRIKQRSNSNTTNVWIDGPINQANLTADDAGMVGMQACWYGSDYGDSDYTHTPLPNSAAESDYSEDVGMHMWYAKSNTSFDQWGWRDGDPEWQYQATWDNYNGHAGVGCYSWGPGTTTYVMFVNLANTVEFWWRDTNTNVTGNTTHPINVWTNATQIAIHNVHPASSLGYTNYFYAQAAEDNMIHGYNISWAAENTTILAGEGNQFTVMGEPGLPGTHLSVSAVPSYSGGNELLVFYQTNGSDISEFTRDFYGGQWASVDIWIPET</sequence>
<reference evidence="2 3" key="1">
    <citation type="submission" date="2017-03" db="EMBL/GenBank/DDBJ databases">
        <title>Genomes of endolithic fungi from Antarctica.</title>
        <authorList>
            <person name="Coleine C."/>
            <person name="Masonjones S."/>
            <person name="Stajich J.E."/>
        </authorList>
    </citation>
    <scope>NUCLEOTIDE SEQUENCE [LARGE SCALE GENOMIC DNA]</scope>
    <source>
        <strain evidence="2 3">CCFEE 6315</strain>
    </source>
</reference>
<evidence type="ECO:0008006" key="4">
    <source>
        <dbReference type="Google" id="ProtNLM"/>
    </source>
</evidence>
<protein>
    <recommendedName>
        <fullName evidence="4">Fucose-specific lectin</fullName>
    </recommendedName>
</protein>
<dbReference type="Proteomes" id="UP000308549">
    <property type="component" value="Unassembled WGS sequence"/>
</dbReference>
<gene>
    <name evidence="2" type="ORF">B0A50_03192</name>
</gene>
<name>A0A4U0U4D4_9PEZI</name>
<comment type="caution">
    <text evidence="2">The sequence shown here is derived from an EMBL/GenBank/DDBJ whole genome shotgun (WGS) entry which is preliminary data.</text>
</comment>
<dbReference type="EMBL" id="NAJL01000013">
    <property type="protein sequence ID" value="TKA29828.1"/>
    <property type="molecule type" value="Genomic_DNA"/>
</dbReference>
<dbReference type="AlphaFoldDB" id="A0A4U0U4D4"/>
<feature type="region of interest" description="Disordered" evidence="1">
    <location>
        <begin position="9"/>
        <end position="34"/>
    </location>
</feature>
<dbReference type="OrthoDB" id="3923199at2759"/>
<dbReference type="SUPFAM" id="SSF89372">
    <property type="entry name" value="Fucose-specific lectin"/>
    <property type="match status" value="1"/>
</dbReference>
<dbReference type="Gene3D" id="2.120.10.70">
    <property type="entry name" value="Fucose-specific lectin"/>
    <property type="match status" value="1"/>
</dbReference>
<evidence type="ECO:0000313" key="3">
    <source>
        <dbReference type="Proteomes" id="UP000308549"/>
    </source>
</evidence>